<dbReference type="Pfam" id="PF01121">
    <property type="entry name" value="CoaE"/>
    <property type="match status" value="1"/>
</dbReference>
<dbReference type="eggNOG" id="COG0237">
    <property type="taxonomic scope" value="Bacteria"/>
</dbReference>
<name>C6WU28_METML</name>
<comment type="subcellular location">
    <subcellularLocation>
        <location evidence="5">Cytoplasm</location>
    </subcellularLocation>
</comment>
<dbReference type="GO" id="GO:0015937">
    <property type="term" value="P:coenzyme A biosynthetic process"/>
    <property type="evidence" value="ECO:0007669"/>
    <property type="project" value="UniProtKB-UniRule"/>
</dbReference>
<dbReference type="HOGENOM" id="CLU_057180_1_2_4"/>
<reference evidence="7 8" key="2">
    <citation type="journal article" date="2011" name="J. Bacteriol.">
        <title>Genomes of three methylotrophs from a single niche uncover genetic and metabolic divergence of Methylophilaceae.</title>
        <authorList>
            <person name="Lapidus A."/>
            <person name="Clum A."/>
            <person name="Labutti K."/>
            <person name="Kaluzhnaya M.G."/>
            <person name="Lim S."/>
            <person name="Beck D.A."/>
            <person name="Glavina Del Rio T."/>
            <person name="Nolan M."/>
            <person name="Mavromatis K."/>
            <person name="Huntemann M."/>
            <person name="Lucas S."/>
            <person name="Lidstrom M.E."/>
            <person name="Ivanova N."/>
            <person name="Chistoserdova L."/>
        </authorList>
    </citation>
    <scope>NUCLEOTIDE SEQUENCE [LARGE SCALE GENOMIC DNA]</scope>
    <source>
        <strain evidence="8">JLW8 / ATCC BAA-1282 / DSM 17540</strain>
    </source>
</reference>
<dbReference type="PROSITE" id="PS51219">
    <property type="entry name" value="DPCK"/>
    <property type="match status" value="1"/>
</dbReference>
<dbReference type="GO" id="GO:0005524">
    <property type="term" value="F:ATP binding"/>
    <property type="evidence" value="ECO:0007669"/>
    <property type="project" value="UniProtKB-UniRule"/>
</dbReference>
<dbReference type="InterPro" id="IPR001977">
    <property type="entry name" value="Depp_CoAkinase"/>
</dbReference>
<evidence type="ECO:0000256" key="2">
    <source>
        <dbReference type="ARBA" id="ARBA00022741"/>
    </source>
</evidence>
<dbReference type="STRING" id="583345.Mmol_0517"/>
<dbReference type="NCBIfam" id="TIGR00152">
    <property type="entry name" value="dephospho-CoA kinase"/>
    <property type="match status" value="1"/>
</dbReference>
<dbReference type="OrthoDB" id="9812943at2"/>
<dbReference type="Proteomes" id="UP000002742">
    <property type="component" value="Chromosome"/>
</dbReference>
<keyword evidence="4 5" id="KW-0173">Coenzyme A biosynthesis</keyword>
<dbReference type="KEGG" id="mmb:Mmol_0517"/>
<evidence type="ECO:0000313" key="7">
    <source>
        <dbReference type="EMBL" id="ACT47427.1"/>
    </source>
</evidence>
<evidence type="ECO:0000256" key="5">
    <source>
        <dbReference type="HAMAP-Rule" id="MF_00376"/>
    </source>
</evidence>
<dbReference type="HAMAP" id="MF_00376">
    <property type="entry name" value="Dephospho_CoA_kinase"/>
    <property type="match status" value="1"/>
</dbReference>
<keyword evidence="5 7" id="KW-0418">Kinase</keyword>
<evidence type="ECO:0000313" key="8">
    <source>
        <dbReference type="Proteomes" id="UP000002742"/>
    </source>
</evidence>
<dbReference type="GO" id="GO:0004140">
    <property type="term" value="F:dephospho-CoA kinase activity"/>
    <property type="evidence" value="ECO:0007669"/>
    <property type="project" value="UniProtKB-UniRule"/>
</dbReference>
<evidence type="ECO:0000256" key="4">
    <source>
        <dbReference type="ARBA" id="ARBA00022993"/>
    </source>
</evidence>
<organism evidence="7 8">
    <name type="scientific">Methylotenera mobilis (strain JLW8 / ATCC BAA-1282 / DSM 17540)</name>
    <dbReference type="NCBI Taxonomy" id="583345"/>
    <lineage>
        <taxon>Bacteria</taxon>
        <taxon>Pseudomonadati</taxon>
        <taxon>Pseudomonadota</taxon>
        <taxon>Betaproteobacteria</taxon>
        <taxon>Nitrosomonadales</taxon>
        <taxon>Methylophilaceae</taxon>
        <taxon>Methylotenera</taxon>
    </lineage>
</organism>
<dbReference type="UniPathway" id="UPA00241">
    <property type="reaction ID" value="UER00356"/>
</dbReference>
<dbReference type="RefSeq" id="WP_015831464.1">
    <property type="nucleotide sequence ID" value="NC_012968.1"/>
</dbReference>
<evidence type="ECO:0000256" key="3">
    <source>
        <dbReference type="ARBA" id="ARBA00022840"/>
    </source>
</evidence>
<accession>C6WU28</accession>
<proteinExistence type="inferred from homology"/>
<sequence length="205" mass="22937">MYVVALTGGIGSGKSEASRHFASLGIPVVDTDVIAHQLTAPGSPLLKEIQQIFGAHFFNADGTLNRPKLRQHIFSDANEKAKLEQLLHPAIYQQAWQTLKNNEQNLHPCYQLLVVPLLFESSRYQSIANTTLVIDCDEALQIERAMSRSKLTADEVKKLMQAQTSRENRRNLADVIIDNSGSVQELTEKVNEFHKKLIKTCIVSK</sequence>
<gene>
    <name evidence="5" type="primary">coaE</name>
    <name evidence="7" type="ordered locus">Mmol_0517</name>
</gene>
<comment type="similarity">
    <text evidence="1 5">Belongs to the CoaE family.</text>
</comment>
<keyword evidence="8" id="KW-1185">Reference proteome</keyword>
<keyword evidence="5 7" id="KW-0808">Transferase</keyword>
<evidence type="ECO:0000256" key="1">
    <source>
        <dbReference type="ARBA" id="ARBA00009018"/>
    </source>
</evidence>
<keyword evidence="5" id="KW-0963">Cytoplasm</keyword>
<keyword evidence="3 5" id="KW-0067">ATP-binding</keyword>
<dbReference type="PANTHER" id="PTHR10695">
    <property type="entry name" value="DEPHOSPHO-COA KINASE-RELATED"/>
    <property type="match status" value="1"/>
</dbReference>
<comment type="catalytic activity">
    <reaction evidence="5">
        <text>3'-dephospho-CoA + ATP = ADP + CoA + H(+)</text>
        <dbReference type="Rhea" id="RHEA:18245"/>
        <dbReference type="ChEBI" id="CHEBI:15378"/>
        <dbReference type="ChEBI" id="CHEBI:30616"/>
        <dbReference type="ChEBI" id="CHEBI:57287"/>
        <dbReference type="ChEBI" id="CHEBI:57328"/>
        <dbReference type="ChEBI" id="CHEBI:456216"/>
        <dbReference type="EC" id="2.7.1.24"/>
    </reaction>
</comment>
<dbReference type="EC" id="2.7.1.24" evidence="5 6"/>
<evidence type="ECO:0000256" key="6">
    <source>
        <dbReference type="NCBIfam" id="TIGR00152"/>
    </source>
</evidence>
<reference evidence="8" key="1">
    <citation type="submission" date="2009-07" db="EMBL/GenBank/DDBJ databases">
        <title>Complete sequence of Methylotenera mobilis JLW8.</title>
        <authorList>
            <consortium name="US DOE Joint Genome Institute"/>
            <person name="Lucas S."/>
            <person name="Copeland A."/>
            <person name="Lapidus A."/>
            <person name="Glavina del Rio T."/>
            <person name="Tice H."/>
            <person name="Bruce D."/>
            <person name="Goodwin L."/>
            <person name="Pitluck S."/>
            <person name="LaButti K.M."/>
            <person name="Clum A."/>
            <person name="Larimer F."/>
            <person name="Land M."/>
            <person name="Hauser L."/>
            <person name="Kyrpides N."/>
            <person name="Mikhailova N."/>
            <person name="Kayluzhnaya M."/>
            <person name="Chistoserdova L."/>
        </authorList>
    </citation>
    <scope>NUCLEOTIDE SEQUENCE [LARGE SCALE GENOMIC DNA]</scope>
    <source>
        <strain evidence="8">JLW8 / ATCC BAA-1282 / DSM 17540</strain>
    </source>
</reference>
<dbReference type="AlphaFoldDB" id="C6WU28"/>
<dbReference type="Gene3D" id="3.40.50.300">
    <property type="entry name" value="P-loop containing nucleotide triphosphate hydrolases"/>
    <property type="match status" value="1"/>
</dbReference>
<feature type="binding site" evidence="5">
    <location>
        <begin position="11"/>
        <end position="16"/>
    </location>
    <ligand>
        <name>ATP</name>
        <dbReference type="ChEBI" id="CHEBI:30616"/>
    </ligand>
</feature>
<dbReference type="PANTHER" id="PTHR10695:SF46">
    <property type="entry name" value="BIFUNCTIONAL COENZYME A SYNTHASE-RELATED"/>
    <property type="match status" value="1"/>
</dbReference>
<dbReference type="GO" id="GO:0005737">
    <property type="term" value="C:cytoplasm"/>
    <property type="evidence" value="ECO:0007669"/>
    <property type="project" value="UniProtKB-SubCell"/>
</dbReference>
<protein>
    <recommendedName>
        <fullName evidence="5 6">Dephospho-CoA kinase</fullName>
        <ecNumber evidence="5 6">2.7.1.24</ecNumber>
    </recommendedName>
    <alternativeName>
        <fullName evidence="5">Dephosphocoenzyme A kinase</fullName>
    </alternativeName>
</protein>
<dbReference type="CDD" id="cd02022">
    <property type="entry name" value="DPCK"/>
    <property type="match status" value="1"/>
</dbReference>
<dbReference type="InterPro" id="IPR027417">
    <property type="entry name" value="P-loop_NTPase"/>
</dbReference>
<dbReference type="EMBL" id="CP001672">
    <property type="protein sequence ID" value="ACT47427.1"/>
    <property type="molecule type" value="Genomic_DNA"/>
</dbReference>
<comment type="pathway">
    <text evidence="5">Cofactor biosynthesis; coenzyme A biosynthesis; CoA from (R)-pantothenate: step 5/5.</text>
</comment>
<keyword evidence="2 5" id="KW-0547">Nucleotide-binding</keyword>
<comment type="function">
    <text evidence="5">Catalyzes the phosphorylation of the 3'-hydroxyl group of dephosphocoenzyme A to form coenzyme A.</text>
</comment>
<dbReference type="SUPFAM" id="SSF52540">
    <property type="entry name" value="P-loop containing nucleoside triphosphate hydrolases"/>
    <property type="match status" value="1"/>
</dbReference>